<gene>
    <name evidence="2" type="ORF">SAMN05421870_104432</name>
</gene>
<protein>
    <submittedName>
        <fullName evidence="2">Uncharacterized protein</fullName>
    </submittedName>
</protein>
<proteinExistence type="predicted"/>
<feature type="compositionally biased region" description="Basic and acidic residues" evidence="1">
    <location>
        <begin position="162"/>
        <end position="174"/>
    </location>
</feature>
<feature type="region of interest" description="Disordered" evidence="1">
    <location>
        <begin position="103"/>
        <end position="226"/>
    </location>
</feature>
<feature type="compositionally biased region" description="Basic and acidic residues" evidence="1">
    <location>
        <begin position="103"/>
        <end position="115"/>
    </location>
</feature>
<keyword evidence="3" id="KW-1185">Reference proteome</keyword>
<dbReference type="RefSeq" id="WP_075000191.1">
    <property type="nucleotide sequence ID" value="NZ_FOGO01000004.1"/>
</dbReference>
<dbReference type="Proteomes" id="UP000182841">
    <property type="component" value="Unassembled WGS sequence"/>
</dbReference>
<evidence type="ECO:0000313" key="3">
    <source>
        <dbReference type="Proteomes" id="UP000182841"/>
    </source>
</evidence>
<sequence>MDLTALPLRAAAARPHVLLVTTPGGTATRLAAERQLRLQDLPQARTPADADVLLVAGPECRGLRPAIDRLWQSLPAPRARARAATPGALPDALERCRAELAEPRGLRHAEHRHENPAGVGPDEGPDAEFGNGRDERDGDGGGAHDGHERHDGHGPDGGNGGHEGHEAGEYHGSHDSPGSHGSHESPGSHGSHGRHGGHESHGSHSDHGDSGPPWGLPMAGQGEDRDGLTLDQLHVPLGPFLADWPDGLAARLTLQGDVVQRLEFERPPVGGGGSCPPFWGEPWARAAAGERVAAGEGARRRAAAHADSLGRLLAVAGWAGAATTARRLRDDLLDGASSAELRPGVRRFARRVGRSRTLYWLTRGTGVLTAEAARDAGVTGPAARADGDVPARYRTWLAALVRDVDRLADRTPLDPAEDGPRGGAADGRWPSAALVRVLPGLLEGAELAAARLVVASLDPDPDELAAVPREVDA</sequence>
<evidence type="ECO:0000313" key="2">
    <source>
        <dbReference type="EMBL" id="SER82606.1"/>
    </source>
</evidence>
<dbReference type="EMBL" id="FOGO01000004">
    <property type="protein sequence ID" value="SER82606.1"/>
    <property type="molecule type" value="Genomic_DNA"/>
</dbReference>
<feature type="compositionally biased region" description="Basic and acidic residues" evidence="1">
    <location>
        <begin position="131"/>
        <end position="154"/>
    </location>
</feature>
<feature type="compositionally biased region" description="Basic and acidic residues" evidence="1">
    <location>
        <begin position="196"/>
        <end position="209"/>
    </location>
</feature>
<evidence type="ECO:0000256" key="1">
    <source>
        <dbReference type="SAM" id="MobiDB-lite"/>
    </source>
</evidence>
<name>A0A1H9SC39_9ACTN</name>
<feature type="compositionally biased region" description="Low complexity" evidence="1">
    <location>
        <begin position="175"/>
        <end position="189"/>
    </location>
</feature>
<dbReference type="AlphaFoldDB" id="A0A1H9SC39"/>
<accession>A0A1H9SC39</accession>
<dbReference type="OrthoDB" id="3373298at2"/>
<dbReference type="STRING" id="943816.AN217_19275"/>
<organism evidence="2 3">
    <name type="scientific">Streptomyces qinglanensis</name>
    <dbReference type="NCBI Taxonomy" id="943816"/>
    <lineage>
        <taxon>Bacteria</taxon>
        <taxon>Bacillati</taxon>
        <taxon>Actinomycetota</taxon>
        <taxon>Actinomycetes</taxon>
        <taxon>Kitasatosporales</taxon>
        <taxon>Streptomycetaceae</taxon>
        <taxon>Streptomyces</taxon>
    </lineage>
</organism>
<reference evidence="3" key="1">
    <citation type="submission" date="2016-10" db="EMBL/GenBank/DDBJ databases">
        <authorList>
            <person name="Varghese N."/>
            <person name="Submissions S."/>
        </authorList>
    </citation>
    <scope>NUCLEOTIDE SEQUENCE [LARGE SCALE GENOMIC DNA]</scope>
    <source>
        <strain evidence="3">CGMCC 4.6825</strain>
    </source>
</reference>